<dbReference type="AlphaFoldDB" id="A8EYT2"/>
<accession>A8EYT2</accession>
<dbReference type="HOGENOM" id="CLU_3417007_0_0_5"/>
<dbReference type="KEGG" id="rcm:A1E_02875"/>
<organism evidence="1 2">
    <name type="scientific">Rickettsia canadensis (strain McKiel)</name>
    <dbReference type="NCBI Taxonomy" id="293613"/>
    <lineage>
        <taxon>Bacteria</taxon>
        <taxon>Pseudomonadati</taxon>
        <taxon>Pseudomonadota</taxon>
        <taxon>Alphaproteobacteria</taxon>
        <taxon>Rickettsiales</taxon>
        <taxon>Rickettsiaceae</taxon>
        <taxon>Rickettsieae</taxon>
        <taxon>Rickettsia</taxon>
        <taxon>belli group</taxon>
    </lineage>
</organism>
<gene>
    <name evidence="1" type="ordered locus">A1E_02875</name>
</gene>
<dbReference type="Proteomes" id="UP000007056">
    <property type="component" value="Chromosome"/>
</dbReference>
<evidence type="ECO:0000313" key="1">
    <source>
        <dbReference type="EMBL" id="ABV73515.1"/>
    </source>
</evidence>
<evidence type="ECO:0000313" key="2">
    <source>
        <dbReference type="Proteomes" id="UP000007056"/>
    </source>
</evidence>
<name>A8EYT2_RICCK</name>
<reference evidence="2" key="1">
    <citation type="submission" date="2007-09" db="EMBL/GenBank/DDBJ databases">
        <title>Complete genome sequence of Rickettsia canadensis.</title>
        <authorList>
            <person name="Madan A."/>
            <person name="Fahey J."/>
            <person name="Helton E."/>
            <person name="Ketteman M."/>
            <person name="Madan A."/>
            <person name="Rodrigues S."/>
            <person name="Sanchez A."/>
            <person name="Whiting M."/>
            <person name="Dasch G."/>
            <person name="Eremeeva M."/>
        </authorList>
    </citation>
    <scope>NUCLEOTIDE SEQUENCE [LARGE SCALE GENOMIC DNA]</scope>
    <source>
        <strain evidence="2">McKiel</strain>
    </source>
</reference>
<proteinExistence type="predicted"/>
<protein>
    <submittedName>
        <fullName evidence="1">Uncharacterized protein</fullName>
    </submittedName>
</protein>
<dbReference type="EMBL" id="CP000409">
    <property type="protein sequence ID" value="ABV73515.1"/>
    <property type="molecule type" value="Genomic_DNA"/>
</dbReference>
<sequence>MKYLDYNNGTKQKLEVEGLSSKRDSA</sequence>